<organism evidence="2">
    <name type="scientific">marine metagenome</name>
    <dbReference type="NCBI Taxonomy" id="408172"/>
    <lineage>
        <taxon>unclassified sequences</taxon>
        <taxon>metagenomes</taxon>
        <taxon>ecological metagenomes</taxon>
    </lineage>
</organism>
<proteinExistence type="predicted"/>
<evidence type="ECO:0000256" key="1">
    <source>
        <dbReference type="SAM" id="Phobius"/>
    </source>
</evidence>
<sequence length="166" mass="18168">MNQTPRVLRIGVGVVALAGMFGLGWIVAKAGVGQAMPLESLTELERTFAERMQEVVLVGNFTIAGRETRGGSPERYEISSVSKVGDDRWRFDVRMVYGSVDATLPVVVPIVWAGDTPVVSITDFSIPSLGTFTARVFFYEDRYGGSWQHGQYGGLMYGHIEPMDAS</sequence>
<name>A0A381SFP6_9ZZZZ</name>
<keyword evidence="1" id="KW-0472">Membrane</keyword>
<protein>
    <submittedName>
        <fullName evidence="2">Uncharacterized protein</fullName>
    </submittedName>
</protein>
<accession>A0A381SFP6</accession>
<dbReference type="EMBL" id="UINC01003054">
    <property type="protein sequence ID" value="SVA02902.1"/>
    <property type="molecule type" value="Genomic_DNA"/>
</dbReference>
<keyword evidence="1" id="KW-0812">Transmembrane</keyword>
<keyword evidence="1" id="KW-1133">Transmembrane helix</keyword>
<gene>
    <name evidence="2" type="ORF">METZ01_LOCUS55756</name>
</gene>
<feature type="transmembrane region" description="Helical" evidence="1">
    <location>
        <begin position="7"/>
        <end position="28"/>
    </location>
</feature>
<dbReference type="AlphaFoldDB" id="A0A381SFP6"/>
<evidence type="ECO:0000313" key="2">
    <source>
        <dbReference type="EMBL" id="SVA02902.1"/>
    </source>
</evidence>
<reference evidence="2" key="1">
    <citation type="submission" date="2018-05" db="EMBL/GenBank/DDBJ databases">
        <authorList>
            <person name="Lanie J.A."/>
            <person name="Ng W.-L."/>
            <person name="Kazmierczak K.M."/>
            <person name="Andrzejewski T.M."/>
            <person name="Davidsen T.M."/>
            <person name="Wayne K.J."/>
            <person name="Tettelin H."/>
            <person name="Glass J.I."/>
            <person name="Rusch D."/>
            <person name="Podicherti R."/>
            <person name="Tsui H.-C.T."/>
            <person name="Winkler M.E."/>
        </authorList>
    </citation>
    <scope>NUCLEOTIDE SEQUENCE</scope>
</reference>